<protein>
    <submittedName>
        <fullName evidence="2">SAM-dependent methyltransferase</fullName>
    </submittedName>
</protein>
<organism evidence="2 3">
    <name type="scientific">Rhizobium lusitanum</name>
    <dbReference type="NCBI Taxonomy" id="293958"/>
    <lineage>
        <taxon>Bacteria</taxon>
        <taxon>Pseudomonadati</taxon>
        <taxon>Pseudomonadota</taxon>
        <taxon>Alphaproteobacteria</taxon>
        <taxon>Hyphomicrobiales</taxon>
        <taxon>Rhizobiaceae</taxon>
        <taxon>Rhizobium/Agrobacterium group</taxon>
        <taxon>Rhizobium</taxon>
    </lineage>
</organism>
<dbReference type="Gene3D" id="3.40.50.150">
    <property type="entry name" value="Vaccinia Virus protein VP39"/>
    <property type="match status" value="1"/>
</dbReference>
<evidence type="ECO:0000259" key="1">
    <source>
        <dbReference type="Pfam" id="PF08241"/>
    </source>
</evidence>
<feature type="domain" description="Methyltransferase type 11" evidence="1">
    <location>
        <begin position="80"/>
        <end position="172"/>
    </location>
</feature>
<keyword evidence="2" id="KW-0489">Methyltransferase</keyword>
<dbReference type="Proteomes" id="UP000565576">
    <property type="component" value="Unassembled WGS sequence"/>
</dbReference>
<dbReference type="GO" id="GO:0008757">
    <property type="term" value="F:S-adenosylmethionine-dependent methyltransferase activity"/>
    <property type="evidence" value="ECO:0007669"/>
    <property type="project" value="InterPro"/>
</dbReference>
<gene>
    <name evidence="2" type="ORF">GGD46_002856</name>
</gene>
<dbReference type="Pfam" id="PF08241">
    <property type="entry name" value="Methyltransf_11"/>
    <property type="match status" value="1"/>
</dbReference>
<proteinExistence type="predicted"/>
<reference evidence="2 3" key="1">
    <citation type="submission" date="2020-08" db="EMBL/GenBank/DDBJ databases">
        <title>Genomic Encyclopedia of Type Strains, Phase IV (KMG-V): Genome sequencing to study the core and pangenomes of soil and plant-associated prokaryotes.</title>
        <authorList>
            <person name="Whitman W."/>
        </authorList>
    </citation>
    <scope>NUCLEOTIDE SEQUENCE [LARGE SCALE GENOMIC DNA]</scope>
    <source>
        <strain evidence="2 3">SEMIA 4060</strain>
    </source>
</reference>
<dbReference type="PANTHER" id="PTHR43861">
    <property type="entry name" value="TRANS-ACONITATE 2-METHYLTRANSFERASE-RELATED"/>
    <property type="match status" value="1"/>
</dbReference>
<sequence length="309" mass="34562">MTEATEVGGRVKSGRLVCSQSHSFPIVEFIPRFVDAGHYASNFSSQWDAWPELLSLYDGYGERFTKETRWGSDLSGAVMLEAGCGAGTFTPFAAATGATVVSFDLSQGVEANYRRSGHLDNVLIVQADIFSIPVKKTIFDYVFCFGVLQHTPDPKAAFLSLATCLKAEGKIAVDVYTMPPAGHPYEILWKNKYRARKLVRSLSDETILKLVKGYVNLMWPLVKRLAAKPTDRRRKINRFFLFDDYKARLPGMLESRYQSFAKLDIYDFLGPAYDIPATQAELQGWFKEAGLSQIDVHPGYNGLEGRGVR</sequence>
<evidence type="ECO:0000313" key="2">
    <source>
        <dbReference type="EMBL" id="MBB6485568.1"/>
    </source>
</evidence>
<accession>A0A7X0IR11</accession>
<evidence type="ECO:0000313" key="3">
    <source>
        <dbReference type="Proteomes" id="UP000565576"/>
    </source>
</evidence>
<dbReference type="SUPFAM" id="SSF53335">
    <property type="entry name" value="S-adenosyl-L-methionine-dependent methyltransferases"/>
    <property type="match status" value="1"/>
</dbReference>
<dbReference type="InterPro" id="IPR029063">
    <property type="entry name" value="SAM-dependent_MTases_sf"/>
</dbReference>
<dbReference type="RefSeq" id="WP_184704755.1">
    <property type="nucleotide sequence ID" value="NZ_JACHBG010000005.1"/>
</dbReference>
<dbReference type="PANTHER" id="PTHR43861:SF1">
    <property type="entry name" value="TRANS-ACONITATE 2-METHYLTRANSFERASE"/>
    <property type="match status" value="1"/>
</dbReference>
<comment type="caution">
    <text evidence="2">The sequence shown here is derived from an EMBL/GenBank/DDBJ whole genome shotgun (WGS) entry which is preliminary data.</text>
</comment>
<dbReference type="EMBL" id="JACHBG010000005">
    <property type="protein sequence ID" value="MBB6485568.1"/>
    <property type="molecule type" value="Genomic_DNA"/>
</dbReference>
<keyword evidence="2" id="KW-0808">Transferase</keyword>
<dbReference type="CDD" id="cd02440">
    <property type="entry name" value="AdoMet_MTases"/>
    <property type="match status" value="1"/>
</dbReference>
<name>A0A7X0IR11_9HYPH</name>
<dbReference type="InterPro" id="IPR013216">
    <property type="entry name" value="Methyltransf_11"/>
</dbReference>
<dbReference type="AlphaFoldDB" id="A0A7X0IR11"/>
<dbReference type="GO" id="GO:0032259">
    <property type="term" value="P:methylation"/>
    <property type="evidence" value="ECO:0007669"/>
    <property type="project" value="UniProtKB-KW"/>
</dbReference>